<keyword evidence="2" id="KW-0812">Transmembrane</keyword>
<feature type="compositionally biased region" description="Low complexity" evidence="1">
    <location>
        <begin position="188"/>
        <end position="199"/>
    </location>
</feature>
<keyword evidence="5" id="KW-1185">Reference proteome</keyword>
<feature type="compositionally biased region" description="Polar residues" evidence="1">
    <location>
        <begin position="240"/>
        <end position="249"/>
    </location>
</feature>
<dbReference type="EMBL" id="VXIV02003211">
    <property type="protein sequence ID" value="KAF6019797.1"/>
    <property type="molecule type" value="Genomic_DNA"/>
</dbReference>
<keyword evidence="2" id="KW-1133">Transmembrane helix</keyword>
<evidence type="ECO:0000256" key="1">
    <source>
        <dbReference type="SAM" id="MobiDB-lite"/>
    </source>
</evidence>
<sequence length="249" mass="26795">MWRYLAFITQVSGFLLLTHSFTAKADADNATTTMEASEENAITALFGSTTLASPTVVPEVVTTLLLIGGCGLFGLALAKLGDWCYDRRMATRDDISNASEYTKNILRARLAVMKMKGEPATDDDKVAKAAASAWIGNTVNHKDKQTNDPANSEPKEATEVKETSEDVEAGVTTPTTDERAVEQEAIHTPPTIVTPTDTPKVGAPMPSPLINNKVFPVPATIEVKDETPKTRANALPPLKSINTPIRSTR</sequence>
<dbReference type="Proteomes" id="UP000593567">
    <property type="component" value="Unassembled WGS sequence"/>
</dbReference>
<proteinExistence type="predicted"/>
<keyword evidence="3" id="KW-0732">Signal</keyword>
<accession>A0A7J7J1T9</accession>
<feature type="region of interest" description="Disordered" evidence="1">
    <location>
        <begin position="225"/>
        <end position="249"/>
    </location>
</feature>
<evidence type="ECO:0000256" key="3">
    <source>
        <dbReference type="SAM" id="SignalP"/>
    </source>
</evidence>
<feature type="compositionally biased region" description="Basic and acidic residues" evidence="1">
    <location>
        <begin position="176"/>
        <end position="185"/>
    </location>
</feature>
<comment type="caution">
    <text evidence="4">The sequence shown here is derived from an EMBL/GenBank/DDBJ whole genome shotgun (WGS) entry which is preliminary data.</text>
</comment>
<dbReference type="AlphaFoldDB" id="A0A7J7J1T9"/>
<dbReference type="OrthoDB" id="6147558at2759"/>
<protein>
    <submittedName>
        <fullName evidence="4">Uncharacterized protein</fullName>
    </submittedName>
</protein>
<evidence type="ECO:0000313" key="4">
    <source>
        <dbReference type="EMBL" id="KAF6019797.1"/>
    </source>
</evidence>
<keyword evidence="2" id="KW-0472">Membrane</keyword>
<evidence type="ECO:0000256" key="2">
    <source>
        <dbReference type="SAM" id="Phobius"/>
    </source>
</evidence>
<feature type="chain" id="PRO_5029532322" evidence="3">
    <location>
        <begin position="28"/>
        <end position="249"/>
    </location>
</feature>
<evidence type="ECO:0000313" key="5">
    <source>
        <dbReference type="Proteomes" id="UP000593567"/>
    </source>
</evidence>
<feature type="compositionally biased region" description="Basic and acidic residues" evidence="1">
    <location>
        <begin position="153"/>
        <end position="164"/>
    </location>
</feature>
<feature type="region of interest" description="Disordered" evidence="1">
    <location>
        <begin position="137"/>
        <end position="212"/>
    </location>
</feature>
<organism evidence="4 5">
    <name type="scientific">Bugula neritina</name>
    <name type="common">Brown bryozoan</name>
    <name type="synonym">Sertularia neritina</name>
    <dbReference type="NCBI Taxonomy" id="10212"/>
    <lineage>
        <taxon>Eukaryota</taxon>
        <taxon>Metazoa</taxon>
        <taxon>Spiralia</taxon>
        <taxon>Lophotrochozoa</taxon>
        <taxon>Bryozoa</taxon>
        <taxon>Gymnolaemata</taxon>
        <taxon>Cheilostomatida</taxon>
        <taxon>Flustrina</taxon>
        <taxon>Buguloidea</taxon>
        <taxon>Bugulidae</taxon>
        <taxon>Bugula</taxon>
    </lineage>
</organism>
<gene>
    <name evidence="4" type="ORF">EB796_021887</name>
</gene>
<feature type="transmembrane region" description="Helical" evidence="2">
    <location>
        <begin position="60"/>
        <end position="78"/>
    </location>
</feature>
<feature type="signal peptide" evidence="3">
    <location>
        <begin position="1"/>
        <end position="27"/>
    </location>
</feature>
<reference evidence="4" key="1">
    <citation type="submission" date="2020-06" db="EMBL/GenBank/DDBJ databases">
        <title>Draft genome of Bugula neritina, a colonial animal packing powerful symbionts and potential medicines.</title>
        <authorList>
            <person name="Rayko M."/>
        </authorList>
    </citation>
    <scope>NUCLEOTIDE SEQUENCE [LARGE SCALE GENOMIC DNA]</scope>
    <source>
        <strain evidence="4">Kwan_BN1</strain>
    </source>
</reference>
<name>A0A7J7J1T9_BUGNE</name>